<dbReference type="Pfam" id="PF00563">
    <property type="entry name" value="EAL"/>
    <property type="match status" value="1"/>
</dbReference>
<reference evidence="2 3" key="1">
    <citation type="submission" date="2014-09" db="EMBL/GenBank/DDBJ databases">
        <title>Vibrio maritimus JCM 19235. (C45) whole genome shotgun sequence.</title>
        <authorList>
            <person name="Sawabe T."/>
            <person name="Meirelles P."/>
            <person name="Nakanishi M."/>
            <person name="Sayaka M."/>
            <person name="Hattori M."/>
            <person name="Ohkuma M."/>
        </authorList>
    </citation>
    <scope>NUCLEOTIDE SEQUENCE [LARGE SCALE GENOMIC DNA]</scope>
    <source>
        <strain evidence="3">JCM19235</strain>
    </source>
</reference>
<dbReference type="SMART" id="SM00052">
    <property type="entry name" value="EAL"/>
    <property type="match status" value="1"/>
</dbReference>
<dbReference type="CDD" id="cd01948">
    <property type="entry name" value="EAL"/>
    <property type="match status" value="1"/>
</dbReference>
<accession>A0A090RTM5</accession>
<evidence type="ECO:0000313" key="2">
    <source>
        <dbReference type="EMBL" id="GAL17903.1"/>
    </source>
</evidence>
<reference evidence="2 3" key="2">
    <citation type="submission" date="2014-09" db="EMBL/GenBank/DDBJ databases">
        <authorList>
            <consortium name="NBRP consortium"/>
            <person name="Sawabe T."/>
            <person name="Meirelles P."/>
            <person name="Nakanishi M."/>
            <person name="Sayaka M."/>
            <person name="Hattori M."/>
            <person name="Ohkuma M."/>
        </authorList>
    </citation>
    <scope>NUCLEOTIDE SEQUENCE [LARGE SCALE GENOMIC DNA]</scope>
    <source>
        <strain evidence="3">JCM19235</strain>
    </source>
</reference>
<evidence type="ECO:0000259" key="1">
    <source>
        <dbReference type="PROSITE" id="PS50883"/>
    </source>
</evidence>
<dbReference type="PANTHER" id="PTHR33121:SF71">
    <property type="entry name" value="OXYGEN SENSOR PROTEIN DOSP"/>
    <property type="match status" value="1"/>
</dbReference>
<protein>
    <submittedName>
        <fullName evidence="2">Diguanylate cyclase</fullName>
    </submittedName>
</protein>
<dbReference type="PANTHER" id="PTHR33121">
    <property type="entry name" value="CYCLIC DI-GMP PHOSPHODIESTERASE PDEF"/>
    <property type="match status" value="1"/>
</dbReference>
<dbReference type="SUPFAM" id="SSF141868">
    <property type="entry name" value="EAL domain-like"/>
    <property type="match status" value="1"/>
</dbReference>
<dbReference type="GO" id="GO:0071111">
    <property type="term" value="F:cyclic-guanylate-specific phosphodiesterase activity"/>
    <property type="evidence" value="ECO:0007669"/>
    <property type="project" value="InterPro"/>
</dbReference>
<dbReference type="InterPro" id="IPR001633">
    <property type="entry name" value="EAL_dom"/>
</dbReference>
<proteinExistence type="predicted"/>
<organism evidence="2 3">
    <name type="scientific">Vibrio maritimus</name>
    <dbReference type="NCBI Taxonomy" id="990268"/>
    <lineage>
        <taxon>Bacteria</taxon>
        <taxon>Pseudomonadati</taxon>
        <taxon>Pseudomonadota</taxon>
        <taxon>Gammaproteobacteria</taxon>
        <taxon>Vibrionales</taxon>
        <taxon>Vibrionaceae</taxon>
        <taxon>Vibrio</taxon>
    </lineage>
</organism>
<sequence length="139" mass="15654">MEITESLLLQDEDEAERTLKAIRASGIEVWLDDFGTGYSSLSYLRRFTVDGIKIDQSFVRDIIADSKDQQLVQAMVAMANNLDLLVVAEGIETLEQAEKLAQIGCEVGQGFYFDKPMPVDDFVRRLINESNSNVVEFKI</sequence>
<dbReference type="Proteomes" id="UP000029228">
    <property type="component" value="Unassembled WGS sequence"/>
</dbReference>
<gene>
    <name evidence="2" type="ORF">JCM19235_6456</name>
</gene>
<keyword evidence="3" id="KW-1185">Reference proteome</keyword>
<dbReference type="EMBL" id="BBMR01000002">
    <property type="protein sequence ID" value="GAL17903.1"/>
    <property type="molecule type" value="Genomic_DNA"/>
</dbReference>
<dbReference type="InterPro" id="IPR050706">
    <property type="entry name" value="Cyclic-di-GMP_PDE-like"/>
</dbReference>
<name>A0A090RTM5_9VIBR</name>
<dbReference type="InterPro" id="IPR035919">
    <property type="entry name" value="EAL_sf"/>
</dbReference>
<dbReference type="Gene3D" id="3.20.20.450">
    <property type="entry name" value="EAL domain"/>
    <property type="match status" value="1"/>
</dbReference>
<dbReference type="PROSITE" id="PS50883">
    <property type="entry name" value="EAL"/>
    <property type="match status" value="1"/>
</dbReference>
<comment type="caution">
    <text evidence="2">The sequence shown here is derived from an EMBL/GenBank/DDBJ whole genome shotgun (WGS) entry which is preliminary data.</text>
</comment>
<dbReference type="AlphaFoldDB" id="A0A090RTM5"/>
<feature type="domain" description="EAL" evidence="1">
    <location>
        <begin position="1"/>
        <end position="130"/>
    </location>
</feature>
<evidence type="ECO:0000313" key="3">
    <source>
        <dbReference type="Proteomes" id="UP000029228"/>
    </source>
</evidence>
<dbReference type="STRING" id="990268.JCM19235_6456"/>